<name>A0ABZ1BTA2_9FIRM</name>
<dbReference type="RefSeq" id="WP_324670271.1">
    <property type="nucleotide sequence ID" value="NZ_CP141614.1"/>
</dbReference>
<dbReference type="Proteomes" id="UP001333102">
    <property type="component" value="Chromosome"/>
</dbReference>
<proteinExistence type="predicted"/>
<evidence type="ECO:0000313" key="1">
    <source>
        <dbReference type="EMBL" id="WRP15863.1"/>
    </source>
</evidence>
<evidence type="ECO:0008006" key="3">
    <source>
        <dbReference type="Google" id="ProtNLM"/>
    </source>
</evidence>
<accession>A0ABZ1BTA2</accession>
<protein>
    <recommendedName>
        <fullName evidence="3">DNA methylase</fullName>
    </recommendedName>
</protein>
<gene>
    <name evidence="1" type="ORF">VLY81_06850</name>
</gene>
<dbReference type="Gene3D" id="3.40.50.150">
    <property type="entry name" value="Vaccinia Virus protein VP39"/>
    <property type="match status" value="1"/>
</dbReference>
<reference evidence="2" key="1">
    <citation type="submission" date="2023-12" db="EMBL/GenBank/DDBJ databases">
        <title>Novel isolates from deep terrestrial aquifers shed light on the physiology and ecology of the class Limnochordia.</title>
        <authorList>
            <person name="Karnachuk O.V."/>
            <person name="Lukina A.P."/>
            <person name="Avakyan M.R."/>
            <person name="Kadnikov V."/>
            <person name="Begmatov S."/>
            <person name="Beletsky A.V."/>
            <person name="Mardanov A.V."/>
            <person name="Ravin N.V."/>
        </authorList>
    </citation>
    <scope>NUCLEOTIDE SEQUENCE [LARGE SCALE GENOMIC DNA]</scope>
    <source>
        <strain evidence="2">LN</strain>
    </source>
</reference>
<dbReference type="InterPro" id="IPR029063">
    <property type="entry name" value="SAM-dependent_MTases_sf"/>
</dbReference>
<sequence length="423" mass="48385">MPDGSVHLICTDPPYYDNVMYGELSDFFYVWQRLVLDDIYPDWFRDELVPKAEEAVANPARFVREGQRRSRELARRDYEAKMQAAFREAYRVLHPRGVFTLMFTHKSVEAWDALASALIEAGFEITASWPVHTESDKSLHQAKKNAVRSTVLLVCRKREETDGEGVWFDDILAELRETARAKALEFHEQGMRGVDLMIAAFGPALQVVSRRWPVRNSDGSLLRPEQALDEVRREVTSLRLRQLLKGRDSRFDPETQFVVLAWDQYQAVEFPYDEARKLALSVGVDVESLKRDRALLQSRQDAVRLLTPAERRRIREQVLDPAAETFSSTIDAIHTAVFVHQQEGPLALDRFVRRTGVLSDPAFLLAVETLLHVIPQTKATEAHFDPLYAMAQSALQAHVNLPQRHMFEEEEGLTTDDEEAGVL</sequence>
<dbReference type="SUPFAM" id="SSF53335">
    <property type="entry name" value="S-adenosyl-L-methionine-dependent methyltransferases"/>
    <property type="match status" value="1"/>
</dbReference>
<keyword evidence="2" id="KW-1185">Reference proteome</keyword>
<dbReference type="EMBL" id="CP141614">
    <property type="protein sequence ID" value="WRP15863.1"/>
    <property type="molecule type" value="Genomic_DNA"/>
</dbReference>
<organism evidence="1 2">
    <name type="scientific">Geochorda subterranea</name>
    <dbReference type="NCBI Taxonomy" id="3109564"/>
    <lineage>
        <taxon>Bacteria</taxon>
        <taxon>Bacillati</taxon>
        <taxon>Bacillota</taxon>
        <taxon>Limnochordia</taxon>
        <taxon>Limnochordales</taxon>
        <taxon>Geochordaceae</taxon>
        <taxon>Geochorda</taxon>
    </lineage>
</organism>
<evidence type="ECO:0000313" key="2">
    <source>
        <dbReference type="Proteomes" id="UP001333102"/>
    </source>
</evidence>